<protein>
    <recommendedName>
        <fullName evidence="4">Lipoprotein</fullName>
    </recommendedName>
</protein>
<name>A0ABZ0D2J6_9BURK</name>
<feature type="region of interest" description="Disordered" evidence="1">
    <location>
        <begin position="60"/>
        <end position="80"/>
    </location>
</feature>
<sequence>MSNLRLTIGALAIAIAGCATDQASQLPPLSVPFPKRSTIASLAGDYKSFVAMWTGSLPARPTEEPLPLTPSDSRSIPVAGSEKSMRRQFAVLVTTFEEWCTDSKGVARLRGDDMVSPGKRLSVCETQSGEKIAALRVDEDADARKAGRHALHVQHWYPPDVQRYIQEWRAKGEQDAAERRQALAQRAARDEAARLASKTRDKAAIAQFAAMAGTRTTPTCQRFERESNALRARYAFSVERTDVRRYISDLAVAYDECIRSRTPPPQGLATLYQLNMLNLQLLADVWDAQLLSCEANGRCQISKPTSPSQQQQMAQLQARYPDLRMFSSPERADEILDRVQSFVVDR</sequence>
<dbReference type="PROSITE" id="PS51257">
    <property type="entry name" value="PROKAR_LIPOPROTEIN"/>
    <property type="match status" value="1"/>
</dbReference>
<evidence type="ECO:0008006" key="4">
    <source>
        <dbReference type="Google" id="ProtNLM"/>
    </source>
</evidence>
<dbReference type="Proteomes" id="UP001303946">
    <property type="component" value="Plasmid unnamed2"/>
</dbReference>
<keyword evidence="2" id="KW-0614">Plasmid</keyword>
<accession>A0ABZ0D2J6</accession>
<geneLocation type="plasmid" evidence="2 3">
    <name>unnamed2</name>
</geneLocation>
<organism evidence="2 3">
    <name type="scientific">Piscinibacter gummiphilus</name>
    <dbReference type="NCBI Taxonomy" id="946333"/>
    <lineage>
        <taxon>Bacteria</taxon>
        <taxon>Pseudomonadati</taxon>
        <taxon>Pseudomonadota</taxon>
        <taxon>Betaproteobacteria</taxon>
        <taxon>Burkholderiales</taxon>
        <taxon>Sphaerotilaceae</taxon>
        <taxon>Piscinibacter</taxon>
    </lineage>
</organism>
<evidence type="ECO:0000313" key="3">
    <source>
        <dbReference type="Proteomes" id="UP001303946"/>
    </source>
</evidence>
<keyword evidence="3" id="KW-1185">Reference proteome</keyword>
<proteinExistence type="predicted"/>
<evidence type="ECO:0000313" key="2">
    <source>
        <dbReference type="EMBL" id="WOB11360.1"/>
    </source>
</evidence>
<evidence type="ECO:0000256" key="1">
    <source>
        <dbReference type="SAM" id="MobiDB-lite"/>
    </source>
</evidence>
<dbReference type="RefSeq" id="WP_316704646.1">
    <property type="nucleotide sequence ID" value="NZ_CP136338.1"/>
</dbReference>
<dbReference type="EMBL" id="CP136338">
    <property type="protein sequence ID" value="WOB11360.1"/>
    <property type="molecule type" value="Genomic_DNA"/>
</dbReference>
<gene>
    <name evidence="2" type="ORF">RXV79_27610</name>
</gene>
<reference evidence="2 3" key="1">
    <citation type="submission" date="2023-10" db="EMBL/GenBank/DDBJ databases">
        <title>Bacteria for the degradation of biodegradable plastic PBAT(Polybutylene adipate terephthalate).</title>
        <authorList>
            <person name="Weon H.-Y."/>
            <person name="Yeon J."/>
        </authorList>
    </citation>
    <scope>NUCLEOTIDE SEQUENCE [LARGE SCALE GENOMIC DNA]</scope>
    <source>
        <strain evidence="2 3">SBD 7-3</strain>
        <plasmid evidence="2 3">unnamed2</plasmid>
    </source>
</reference>